<proteinExistence type="predicted"/>
<protein>
    <submittedName>
        <fullName evidence="2">Cupin</fullName>
    </submittedName>
</protein>
<dbReference type="SUPFAM" id="SSF51182">
    <property type="entry name" value="RmlC-like cupins"/>
    <property type="match status" value="1"/>
</dbReference>
<dbReference type="Proteomes" id="UP000309133">
    <property type="component" value="Unassembled WGS sequence"/>
</dbReference>
<accession>A0A4S4FJ32</accession>
<feature type="region of interest" description="Disordered" evidence="1">
    <location>
        <begin position="1"/>
        <end position="21"/>
    </location>
</feature>
<evidence type="ECO:0000256" key="1">
    <source>
        <dbReference type="SAM" id="MobiDB-lite"/>
    </source>
</evidence>
<gene>
    <name evidence="2" type="ORF">E6C64_15870</name>
</gene>
<name>A0A4S4FJ32_9MICO</name>
<dbReference type="RefSeq" id="WP_136428540.1">
    <property type="nucleotide sequence ID" value="NZ_SSSM01000005.1"/>
</dbReference>
<sequence length="175" mass="18974">MSQRIVAVEQDGKSTTDPQVSPSRVISLQHTPGFSTSVLWATDPTVTPAVLGEDAALAVESLHPAPGGTVFMTITFPPDTVYFSESYDPARAGAEYAENAPGIAERMELDAPGFHRTDTVDYVIVLDGEVILETDLGETVLRQHDFVVQNATRHAWRNRTDRPATIAVMLIGTHS</sequence>
<dbReference type="InterPro" id="IPR047142">
    <property type="entry name" value="OryJ/VirC-like"/>
</dbReference>
<reference evidence="2 3" key="1">
    <citation type="submission" date="2019-04" db="EMBL/GenBank/DDBJ databases">
        <authorList>
            <person name="Jiang L."/>
        </authorList>
    </citation>
    <scope>NUCLEOTIDE SEQUENCE [LARGE SCALE GENOMIC DNA]</scope>
    <source>
        <strain evidence="2 3">YIM 131853</strain>
    </source>
</reference>
<keyword evidence="3" id="KW-1185">Reference proteome</keyword>
<dbReference type="OrthoDB" id="713485at2"/>
<comment type="caution">
    <text evidence="2">The sequence shown here is derived from an EMBL/GenBank/DDBJ whole genome shotgun (WGS) entry which is preliminary data.</text>
</comment>
<organism evidence="2 3">
    <name type="scientific">Naasia lichenicola</name>
    <dbReference type="NCBI Taxonomy" id="2565933"/>
    <lineage>
        <taxon>Bacteria</taxon>
        <taxon>Bacillati</taxon>
        <taxon>Actinomycetota</taxon>
        <taxon>Actinomycetes</taxon>
        <taxon>Micrococcales</taxon>
        <taxon>Microbacteriaceae</taxon>
        <taxon>Naasia</taxon>
    </lineage>
</organism>
<dbReference type="PANTHER" id="PTHR36156">
    <property type="entry name" value="SLR2101 PROTEIN"/>
    <property type="match status" value="1"/>
</dbReference>
<dbReference type="CDD" id="cd02231">
    <property type="entry name" value="cupin_BLL6423-like"/>
    <property type="match status" value="1"/>
</dbReference>
<dbReference type="InterPro" id="IPR014710">
    <property type="entry name" value="RmlC-like_jellyroll"/>
</dbReference>
<dbReference type="AlphaFoldDB" id="A0A4S4FJ32"/>
<dbReference type="InterPro" id="IPR011051">
    <property type="entry name" value="RmlC_Cupin_sf"/>
</dbReference>
<evidence type="ECO:0000313" key="2">
    <source>
        <dbReference type="EMBL" id="THG30111.1"/>
    </source>
</evidence>
<dbReference type="PANTHER" id="PTHR36156:SF2">
    <property type="entry name" value="CUPIN TYPE-2 DOMAIN-CONTAINING PROTEIN"/>
    <property type="match status" value="1"/>
</dbReference>
<dbReference type="EMBL" id="SSSM01000005">
    <property type="protein sequence ID" value="THG30111.1"/>
    <property type="molecule type" value="Genomic_DNA"/>
</dbReference>
<dbReference type="Gene3D" id="2.60.120.10">
    <property type="entry name" value="Jelly Rolls"/>
    <property type="match status" value="1"/>
</dbReference>
<evidence type="ECO:0000313" key="3">
    <source>
        <dbReference type="Proteomes" id="UP000309133"/>
    </source>
</evidence>